<evidence type="ECO:0000256" key="2">
    <source>
        <dbReference type="SAM" id="Phobius"/>
    </source>
</evidence>
<protein>
    <submittedName>
        <fullName evidence="3">Uncharacterized protein</fullName>
    </submittedName>
</protein>
<feature type="compositionally biased region" description="Polar residues" evidence="1">
    <location>
        <begin position="1137"/>
        <end position="1150"/>
    </location>
</feature>
<accession>A0AAI8YZ19</accession>
<gene>
    <name evidence="3" type="ORF">LECACI_7A004619</name>
</gene>
<dbReference type="Proteomes" id="UP001296104">
    <property type="component" value="Unassembled WGS sequence"/>
</dbReference>
<keyword evidence="2" id="KW-0812">Transmembrane</keyword>
<feature type="transmembrane region" description="Helical" evidence="2">
    <location>
        <begin position="42"/>
        <end position="66"/>
    </location>
</feature>
<evidence type="ECO:0000313" key="4">
    <source>
        <dbReference type="Proteomes" id="UP001296104"/>
    </source>
</evidence>
<keyword evidence="4" id="KW-1185">Reference proteome</keyword>
<feature type="compositionally biased region" description="Low complexity" evidence="1">
    <location>
        <begin position="769"/>
        <end position="779"/>
    </location>
</feature>
<feature type="region of interest" description="Disordered" evidence="1">
    <location>
        <begin position="455"/>
        <end position="589"/>
    </location>
</feature>
<dbReference type="AlphaFoldDB" id="A0AAI8YZ19"/>
<keyword evidence="2" id="KW-0472">Membrane</keyword>
<feature type="region of interest" description="Disordered" evidence="1">
    <location>
        <begin position="163"/>
        <end position="199"/>
    </location>
</feature>
<feature type="region of interest" description="Disordered" evidence="1">
    <location>
        <begin position="1117"/>
        <end position="1190"/>
    </location>
</feature>
<proteinExistence type="predicted"/>
<feature type="compositionally biased region" description="Polar residues" evidence="1">
    <location>
        <begin position="517"/>
        <end position="547"/>
    </location>
</feature>
<evidence type="ECO:0000256" key="1">
    <source>
        <dbReference type="SAM" id="MobiDB-lite"/>
    </source>
</evidence>
<organism evidence="3 4">
    <name type="scientific">Lecanosticta acicola</name>
    <dbReference type="NCBI Taxonomy" id="111012"/>
    <lineage>
        <taxon>Eukaryota</taxon>
        <taxon>Fungi</taxon>
        <taxon>Dikarya</taxon>
        <taxon>Ascomycota</taxon>
        <taxon>Pezizomycotina</taxon>
        <taxon>Dothideomycetes</taxon>
        <taxon>Dothideomycetidae</taxon>
        <taxon>Mycosphaerellales</taxon>
        <taxon>Mycosphaerellaceae</taxon>
        <taxon>Lecanosticta</taxon>
    </lineage>
</organism>
<comment type="caution">
    <text evidence="3">The sequence shown here is derived from an EMBL/GenBank/DDBJ whole genome shotgun (WGS) entry which is preliminary data.</text>
</comment>
<dbReference type="EMBL" id="CAVMBE010000026">
    <property type="protein sequence ID" value="CAK4017235.1"/>
    <property type="molecule type" value="Genomic_DNA"/>
</dbReference>
<reference evidence="3" key="1">
    <citation type="submission" date="2023-11" db="EMBL/GenBank/DDBJ databases">
        <authorList>
            <person name="Alioto T."/>
            <person name="Alioto T."/>
            <person name="Gomez Garrido J."/>
        </authorList>
    </citation>
    <scope>NUCLEOTIDE SEQUENCE</scope>
</reference>
<feature type="region of interest" description="Disordered" evidence="1">
    <location>
        <begin position="384"/>
        <end position="407"/>
    </location>
</feature>
<feature type="region of interest" description="Disordered" evidence="1">
    <location>
        <begin position="929"/>
        <end position="997"/>
    </location>
</feature>
<feature type="region of interest" description="Disordered" evidence="1">
    <location>
        <begin position="744"/>
        <end position="784"/>
    </location>
</feature>
<keyword evidence="2" id="KW-1133">Transmembrane helix</keyword>
<feature type="compositionally biased region" description="Basic residues" evidence="1">
    <location>
        <begin position="1118"/>
        <end position="1127"/>
    </location>
</feature>
<feature type="region of interest" description="Disordered" evidence="1">
    <location>
        <begin position="85"/>
        <end position="147"/>
    </location>
</feature>
<name>A0AAI8YZ19_9PEZI</name>
<feature type="compositionally biased region" description="Basic and acidic residues" evidence="1">
    <location>
        <begin position="1165"/>
        <end position="1188"/>
    </location>
</feature>
<evidence type="ECO:0000313" key="3">
    <source>
        <dbReference type="EMBL" id="CAK4017235.1"/>
    </source>
</evidence>
<feature type="compositionally biased region" description="Polar residues" evidence="1">
    <location>
        <begin position="563"/>
        <end position="588"/>
    </location>
</feature>
<sequence>MAPNWIGARAVLGADAQIVVERQHGGVPAAAQSTAAASNTSLIIGIAVGVPVVLAIAIAIVIARILRLRRAHRRALAELEQRAGAATRGQMQEVPRPVSSGRTGRLASSHAQGGWDMLGSNDTVNEPEQVANPKRKRSTVSLPKRIRQSKDIQLKRWKHLSAIVESPRSESRKSSAQPSIHAMPPAENAMPSPHHSSIGQATTTDQAVMLHPDQSVIGCSGSPKPEVLPSFAFRSPARSGAAIANDEPKRMGMRSASVGALNADGAVFSHTEQIIRNPRRNRPPLHERSISLGAPLTRPPSGPVPPLPVISPHTITNDECSRQGVCVSRMSSSSSINSAGSSVLITSPILARTDDQGLLSTPTLEDVVADDENAALKNVTNRQWQRPRVAGPRAGSSNSMRVEKSRASVRANIVRFSSESLLSRQLSTASTASSDSGRNGLSVPHIATADSISIRRVSSSNSLRDSGSAVKKITTPTRRPSRRRVSSVSHSGSPAERKRNNVLRDISGNATKPAPQRQVSISTQDSGRSSNGNPFQWDCSPSRNLTKPSALKGSPNARKGQRRQNCVRISTLTPQILGPASTSRSSSPAGIMMDGIIEERESDEYKRGEYREIERVVANERRRTRPPMPSRTTSSESNLRIQTLRASLTPSSPTLSTWNAYQEAHGFPMQHSDSNLSVAHSNFSMSPINSHRSGSRQSSHSGFVIPTFPSPTKARASVAVSQIDTAPMPQFSFDMESPTLGFGDPSSCSPWALPQESTPASPHGDSPVDLSPTSPIDLPSSPPLPISKTKEYDPAWPMASLPTLGAEYDPASPPVVWDNDATEPERSSGFFLPFAAVVANQDADVSPRNRLDGYAQNDDEPSCLLKTVSQPVFDEKLTSANASSIMARMPESQPGTSSFLGTNVPILIPPTTGYEDLYQTHWQSSPIVPHSTLHHRNRSVSISTPVTPGTTVRTTTARPPPLPTIPQSDDSPPEAPPQTTKPAGKTSPRGPRSAPAKSVLKNAMALRRMNSEISSYSPSNRESRAYARLGREASPLLPWIGTPTETVPHDNELFDFDFDATTGGAEQARRAGNESPSALDDLDLEAFGRNIDGALAEFEAEFEANLGYARLSAVGDGHRHRQHHHHDLSRAEKANSPGLSGQEAQRSSNVWDDGERYWSGGIPCSEKKTSPPKKERGWEREEDSRTVDPRLLLSTPVARLKQSSQQQTTRAVCGTPESLYGADGFLKA</sequence>
<feature type="compositionally biased region" description="Low complexity" evidence="1">
    <location>
        <begin position="944"/>
        <end position="957"/>
    </location>
</feature>